<evidence type="ECO:0000256" key="4">
    <source>
        <dbReference type="RuleBase" id="RU003718"/>
    </source>
</evidence>
<evidence type="ECO:0000256" key="1">
    <source>
        <dbReference type="ARBA" id="ARBA00009995"/>
    </source>
</evidence>
<dbReference type="Gene3D" id="3.40.50.2000">
    <property type="entry name" value="Glycogen Phosphorylase B"/>
    <property type="match status" value="2"/>
</dbReference>
<dbReference type="CDD" id="cd03784">
    <property type="entry name" value="GT1_Gtf-like"/>
    <property type="match status" value="1"/>
</dbReference>
<dbReference type="OMA" id="DAKMGMA"/>
<reference evidence="6" key="3">
    <citation type="submission" date="2021-01" db="EMBL/GenBank/DDBJ databases">
        <authorList>
            <consortium name="Genoscope - CEA"/>
            <person name="William W."/>
        </authorList>
    </citation>
    <scope>NUCLEOTIDE SEQUENCE</scope>
</reference>
<sequence>MESEKKVHVVLFPYMSKGHMIPMLQLARLLLSHSFNKDISVTVFTTPLNRPFVADSLSGTKATIITLPFPKNVPEIPPGVECTDKLPSISSLYVPFTRATKSMQPDFERELTSLPRVSFMVSDGFLWWTLESALKLGFPRLVFLGMNCMSPSILDSVFKNQLLSNVKSETEAVAVPEFPWIKVRKCDFVEDMFDTKPTTDPGFELILDQCASMSQSQGIIFNTFDDLEPVFIDFYKRTRELKPWALGPLCLGKHSLEDEGAEKVKSVWMKWLDEKRDKGCYVLYVAFGSQSEISREQVEEIALGLEESKVNFLWVVKGSEIGKGFEERVGERGMVVKDEWVDQRKILEHESVRGFLSHCGWNSLMESICAEVPILAFPVAAEQPLNAMLVVEELRVAERVAAASDGVVRRGEVAEKVKELMEGEKGKELRRNVEVYGKKAKKALEEGVGSSWKNLKNLINEFCNNIGT</sequence>
<dbReference type="GO" id="GO:0035251">
    <property type="term" value="F:UDP-glucosyltransferase activity"/>
    <property type="evidence" value="ECO:0000318"/>
    <property type="project" value="GO_Central"/>
</dbReference>
<evidence type="ECO:0000313" key="8">
    <source>
        <dbReference type="Proteomes" id="UP000028999"/>
    </source>
</evidence>
<reference evidence="7 8" key="1">
    <citation type="journal article" date="2014" name="Science">
        <title>Plant genetics. Early allopolyploid evolution in the post-Neolithic Brassica napus oilseed genome.</title>
        <authorList>
            <person name="Chalhoub B."/>
            <person name="Denoeud F."/>
            <person name="Liu S."/>
            <person name="Parkin I.A."/>
            <person name="Tang H."/>
            <person name="Wang X."/>
            <person name="Chiquet J."/>
            <person name="Belcram H."/>
            <person name="Tong C."/>
            <person name="Samans B."/>
            <person name="Correa M."/>
            <person name="Da Silva C."/>
            <person name="Just J."/>
            <person name="Falentin C."/>
            <person name="Koh C.S."/>
            <person name="Le Clainche I."/>
            <person name="Bernard M."/>
            <person name="Bento P."/>
            <person name="Noel B."/>
            <person name="Labadie K."/>
            <person name="Alberti A."/>
            <person name="Charles M."/>
            <person name="Arnaud D."/>
            <person name="Guo H."/>
            <person name="Daviaud C."/>
            <person name="Alamery S."/>
            <person name="Jabbari K."/>
            <person name="Zhao M."/>
            <person name="Edger P.P."/>
            <person name="Chelaifa H."/>
            <person name="Tack D."/>
            <person name="Lassalle G."/>
            <person name="Mestiri I."/>
            <person name="Schnel N."/>
            <person name="Le Paslier M.C."/>
            <person name="Fan G."/>
            <person name="Renault V."/>
            <person name="Bayer P.E."/>
            <person name="Golicz A.A."/>
            <person name="Manoli S."/>
            <person name="Lee T.H."/>
            <person name="Thi V.H."/>
            <person name="Chalabi S."/>
            <person name="Hu Q."/>
            <person name="Fan C."/>
            <person name="Tollenaere R."/>
            <person name="Lu Y."/>
            <person name="Battail C."/>
            <person name="Shen J."/>
            <person name="Sidebottom C.H."/>
            <person name="Wang X."/>
            <person name="Canaguier A."/>
            <person name="Chauveau A."/>
            <person name="Berard A."/>
            <person name="Deniot G."/>
            <person name="Guan M."/>
            <person name="Liu Z."/>
            <person name="Sun F."/>
            <person name="Lim Y.P."/>
            <person name="Lyons E."/>
            <person name="Town C.D."/>
            <person name="Bancroft I."/>
            <person name="Wang X."/>
            <person name="Meng J."/>
            <person name="Ma J."/>
            <person name="Pires J.C."/>
            <person name="King G.J."/>
            <person name="Brunel D."/>
            <person name="Delourme R."/>
            <person name="Renard M."/>
            <person name="Aury J.M."/>
            <person name="Adams K.L."/>
            <person name="Batley J."/>
            <person name="Snowdon R.J."/>
            <person name="Tost J."/>
            <person name="Edwards D."/>
            <person name="Zhou Y."/>
            <person name="Hua W."/>
            <person name="Sharpe A.G."/>
            <person name="Paterson A.H."/>
            <person name="Guan C."/>
            <person name="Wincker P."/>
        </authorList>
    </citation>
    <scope>NUCLEOTIDE SEQUENCE [LARGE SCALE GENOMIC DNA]</scope>
    <source>
        <strain evidence="8">cv. Darmor-bzh</strain>
    </source>
</reference>
<dbReference type="Gramene" id="CDY20947">
    <property type="protein sequence ID" value="CDY20947"/>
    <property type="gene ID" value="GSBRNA2T00015092001"/>
</dbReference>
<name>A0A078G7F3_BRANA</name>
<keyword evidence="3 4" id="KW-0808">Transferase</keyword>
<evidence type="ECO:0000256" key="5">
    <source>
        <dbReference type="RuleBase" id="RU362057"/>
    </source>
</evidence>
<dbReference type="PANTHER" id="PTHR48047:SF117">
    <property type="entry name" value="UDP-GLYCOSYLTRANSFERASE 90A2"/>
    <property type="match status" value="1"/>
</dbReference>
<dbReference type="InterPro" id="IPR002213">
    <property type="entry name" value="UDP_glucos_trans"/>
</dbReference>
<dbReference type="PANTHER" id="PTHR48047">
    <property type="entry name" value="GLYCOSYLTRANSFERASE"/>
    <property type="match status" value="1"/>
</dbReference>
<evidence type="ECO:0000313" key="7">
    <source>
        <dbReference type="EMBL" id="CDY20947.1"/>
    </source>
</evidence>
<reference evidence="7" key="2">
    <citation type="submission" date="2014-06" db="EMBL/GenBank/DDBJ databases">
        <authorList>
            <person name="Genoscope - CEA"/>
        </authorList>
    </citation>
    <scope>NUCLEOTIDE SEQUENCE</scope>
</reference>
<comment type="similarity">
    <text evidence="1 4">Belongs to the UDP-glycosyltransferase family.</text>
</comment>
<accession>A0A078G7F3</accession>
<gene>
    <name evidence="7" type="primary">BnaA08g25780D</name>
    <name evidence="6" type="ORF">DARMORV10_A08P33990.1</name>
    <name evidence="7" type="ORF">GSBRNA2T00015092001</name>
</gene>
<keyword evidence="2 4" id="KW-0328">Glycosyltransferase</keyword>
<evidence type="ECO:0000313" key="6">
    <source>
        <dbReference type="EMBL" id="CAF2259887.1"/>
    </source>
</evidence>
<dbReference type="Proteomes" id="UP001295469">
    <property type="component" value="Chromosome A08"/>
</dbReference>
<dbReference type="AlphaFoldDB" id="A0A078G7F3"/>
<dbReference type="EMBL" id="LK032115">
    <property type="protein sequence ID" value="CDY20947.1"/>
    <property type="molecule type" value="Genomic_DNA"/>
</dbReference>
<keyword evidence="8" id="KW-1185">Reference proteome</keyword>
<dbReference type="PaxDb" id="3708-A0A078G7F3"/>
<dbReference type="PROSITE" id="PS00375">
    <property type="entry name" value="UDPGT"/>
    <property type="match status" value="1"/>
</dbReference>
<evidence type="ECO:0000256" key="3">
    <source>
        <dbReference type="ARBA" id="ARBA00022679"/>
    </source>
</evidence>
<dbReference type="Pfam" id="PF00201">
    <property type="entry name" value="UDPGT"/>
    <property type="match status" value="1"/>
</dbReference>
<organism evidence="7 8">
    <name type="scientific">Brassica napus</name>
    <name type="common">Rape</name>
    <dbReference type="NCBI Taxonomy" id="3708"/>
    <lineage>
        <taxon>Eukaryota</taxon>
        <taxon>Viridiplantae</taxon>
        <taxon>Streptophyta</taxon>
        <taxon>Embryophyta</taxon>
        <taxon>Tracheophyta</taxon>
        <taxon>Spermatophyta</taxon>
        <taxon>Magnoliopsida</taxon>
        <taxon>eudicotyledons</taxon>
        <taxon>Gunneridae</taxon>
        <taxon>Pentapetalae</taxon>
        <taxon>rosids</taxon>
        <taxon>malvids</taxon>
        <taxon>Brassicales</taxon>
        <taxon>Brassicaceae</taxon>
        <taxon>Brassiceae</taxon>
        <taxon>Brassica</taxon>
    </lineage>
</organism>
<dbReference type="InterPro" id="IPR035595">
    <property type="entry name" value="UDP_glycos_trans_CS"/>
</dbReference>
<dbReference type="FunFam" id="3.40.50.2000:FF:000107">
    <property type="entry name" value="Glycosyltransferase"/>
    <property type="match status" value="1"/>
</dbReference>
<dbReference type="EMBL" id="HG994362">
    <property type="protein sequence ID" value="CAF2259887.1"/>
    <property type="molecule type" value="Genomic_DNA"/>
</dbReference>
<proteinExistence type="inferred from homology"/>
<evidence type="ECO:0000256" key="2">
    <source>
        <dbReference type="ARBA" id="ARBA00022676"/>
    </source>
</evidence>
<dbReference type="SUPFAM" id="SSF53756">
    <property type="entry name" value="UDP-Glycosyltransferase/glycogen phosphorylase"/>
    <property type="match status" value="1"/>
</dbReference>
<dbReference type="EC" id="2.4.1.-" evidence="5"/>
<dbReference type="FunFam" id="3.40.50.2000:FF:000301">
    <property type="entry name" value="Glycosyltransferase"/>
    <property type="match status" value="1"/>
</dbReference>
<protein>
    <recommendedName>
        <fullName evidence="5">Glycosyltransferase</fullName>
        <ecNumber evidence="5">2.4.1.-</ecNumber>
    </recommendedName>
</protein>
<dbReference type="Proteomes" id="UP000028999">
    <property type="component" value="Unassembled WGS sequence"/>
</dbReference>